<dbReference type="CDD" id="cd03398">
    <property type="entry name" value="PAP2_haloperoxidase"/>
    <property type="match status" value="1"/>
</dbReference>
<dbReference type="STRING" id="546871.SAMN04488543_2002"/>
<gene>
    <name evidence="1" type="ORF">SAMN04488543_2002</name>
</gene>
<keyword evidence="2" id="KW-1185">Reference proteome</keyword>
<reference evidence="1 2" key="1">
    <citation type="submission" date="2016-10" db="EMBL/GenBank/DDBJ databases">
        <authorList>
            <person name="de Groot N.N."/>
        </authorList>
    </citation>
    <scope>NUCLEOTIDE SEQUENCE [LARGE SCALE GENOMIC DNA]</scope>
    <source>
        <strain evidence="1 2">DSM 21741</strain>
    </source>
</reference>
<sequence>MSHQRRTRALLSAVLALLLVGFLAQPTVGAPPSRRGVQVVLDWERIGIRTVYTDAASPIPSGTLYLGLMSLAVDRAVRAASGRHRTSAPAAAAVAAHDVLRTYFPASAARLDDDLAGTLAEVGRGRSTRNGVRLGHAVAARLVASRVGDGIPAAGEQPLTYRRDVAPGVWQPPAAGMLVPWLGYVEPLVLRRPVPVDGPDALGSAAYAADYAEVRRVGRATAAATDRSSEQTAIATFFNSNVVLLYHEALIRHLEASPLSLTRTAHLFAAIDAASADAAIRCWQLKYEFGFWRPFQAVAGAADDGNPATTAESGWTPLLATPPYPDYVSGHGCLTSAFAGATRALLGGAVPLRLHSATTNSDRSYPTLSALEEHALQARIWSGLHFRDAMEDAYRVGHVTAERVVAQLG</sequence>
<evidence type="ECO:0000313" key="2">
    <source>
        <dbReference type="Proteomes" id="UP000199092"/>
    </source>
</evidence>
<dbReference type="InterPro" id="IPR036938">
    <property type="entry name" value="PAP2/HPO_sf"/>
</dbReference>
<proteinExistence type="predicted"/>
<dbReference type="AlphaFoldDB" id="A0A1H1TEH3"/>
<protein>
    <recommendedName>
        <fullName evidence="3">PAP2 superfamily protein</fullName>
    </recommendedName>
</protein>
<dbReference type="EMBL" id="LT629749">
    <property type="protein sequence ID" value="SDS58356.1"/>
    <property type="molecule type" value="Genomic_DNA"/>
</dbReference>
<dbReference type="RefSeq" id="WP_091412570.1">
    <property type="nucleotide sequence ID" value="NZ_LT629749.1"/>
</dbReference>
<dbReference type="PANTHER" id="PTHR34599:SF1">
    <property type="entry name" value="PHOSPHATIDIC ACID PHOSPHATASE TYPE 2_HALOPEROXIDASE DOMAIN-CONTAINING PROTEIN"/>
    <property type="match status" value="1"/>
</dbReference>
<dbReference type="Gene3D" id="1.10.606.20">
    <property type="match status" value="1"/>
</dbReference>
<name>A0A1H1TEH3_9ACTN</name>
<dbReference type="SUPFAM" id="SSF48317">
    <property type="entry name" value="Acid phosphatase/Vanadium-dependent haloperoxidase"/>
    <property type="match status" value="1"/>
</dbReference>
<accession>A0A1H1TEH3</accession>
<dbReference type="Proteomes" id="UP000199092">
    <property type="component" value="Chromosome I"/>
</dbReference>
<dbReference type="OrthoDB" id="103227at2"/>
<dbReference type="InterPro" id="IPR052559">
    <property type="entry name" value="V-haloperoxidase"/>
</dbReference>
<evidence type="ECO:0008006" key="3">
    <source>
        <dbReference type="Google" id="ProtNLM"/>
    </source>
</evidence>
<dbReference type="PANTHER" id="PTHR34599">
    <property type="entry name" value="PEROXIDASE-RELATED"/>
    <property type="match status" value="1"/>
</dbReference>
<organism evidence="1 2">
    <name type="scientific">Friedmanniella luteola</name>
    <dbReference type="NCBI Taxonomy" id="546871"/>
    <lineage>
        <taxon>Bacteria</taxon>
        <taxon>Bacillati</taxon>
        <taxon>Actinomycetota</taxon>
        <taxon>Actinomycetes</taxon>
        <taxon>Propionibacteriales</taxon>
        <taxon>Nocardioidaceae</taxon>
        <taxon>Friedmanniella</taxon>
    </lineage>
</organism>
<evidence type="ECO:0000313" key="1">
    <source>
        <dbReference type="EMBL" id="SDS58356.1"/>
    </source>
</evidence>